<dbReference type="NCBIfam" id="TIGR03696">
    <property type="entry name" value="Rhs_assc_core"/>
    <property type="match status" value="1"/>
</dbReference>
<dbReference type="AlphaFoldDB" id="A0A2V4HYI4"/>
<dbReference type="InterPro" id="IPR022385">
    <property type="entry name" value="Rhs_assc_core"/>
</dbReference>
<evidence type="ECO:0000313" key="2">
    <source>
        <dbReference type="Proteomes" id="UP000247620"/>
    </source>
</evidence>
<reference evidence="1 2" key="1">
    <citation type="submission" date="2018-06" db="EMBL/GenBank/DDBJ databases">
        <title>Pseudomonas diversity within urban Lake Michigan freshwaters.</title>
        <authorList>
            <person name="Batrich M."/>
            <person name="Hatzopoulos T."/>
            <person name="Putonti C."/>
        </authorList>
    </citation>
    <scope>NUCLEOTIDE SEQUENCE [LARGE SCALE GENOMIC DNA]</scope>
    <source>
        <strain evidence="1 2">LBp-160603</strain>
    </source>
</reference>
<comment type="caution">
    <text evidence="1">The sequence shown here is derived from an EMBL/GenBank/DDBJ whole genome shotgun (WGS) entry which is preliminary data.</text>
</comment>
<sequence length="274" mass="30690">MMARKVRQNQLLTTDWQGSILRVWLARQTPRFAYPPYGFRHAEGVEDCRLGFNGERQEPVIGHYLLGQGFRLYNPVLMRFNSPDDWSPFGEGGVNAYAYVLGDPVNQTDPSGHMGGGKKPKPQRSTSFEMRLAAIGYGGRTPGPAIDTNVISPAKNKKGSAVSRLSGSAESKNKIVWELNRKNERIVQELPPLLAGQYQRFLEMVPQVGAHEAADNLGDVDLKILKKNIRPGQHQWQLRLSQGQRVTFFLEESTDSKTHITTKMVHIRDVGGHT</sequence>
<proteinExistence type="predicted"/>
<dbReference type="Proteomes" id="UP000247620">
    <property type="component" value="Unassembled WGS sequence"/>
</dbReference>
<dbReference type="Gene3D" id="2.180.10.10">
    <property type="entry name" value="RHS repeat-associated core"/>
    <property type="match status" value="1"/>
</dbReference>
<organism evidence="1 2">
    <name type="scientific">Pseudomonas soli</name>
    <dbReference type="NCBI Taxonomy" id="1306993"/>
    <lineage>
        <taxon>Bacteria</taxon>
        <taxon>Pseudomonadati</taxon>
        <taxon>Pseudomonadota</taxon>
        <taxon>Gammaproteobacteria</taxon>
        <taxon>Pseudomonadales</taxon>
        <taxon>Pseudomonadaceae</taxon>
        <taxon>Pseudomonas</taxon>
    </lineage>
</organism>
<evidence type="ECO:0000313" key="1">
    <source>
        <dbReference type="EMBL" id="PYB82319.1"/>
    </source>
</evidence>
<name>A0A2V4HYI4_9PSED</name>
<protein>
    <recommendedName>
        <fullName evidence="3">RHS repeat-associated core domain-containing protein</fullName>
    </recommendedName>
</protein>
<accession>A0A2V4HYI4</accession>
<dbReference type="EMBL" id="QJRO01000006">
    <property type="protein sequence ID" value="PYB82319.1"/>
    <property type="molecule type" value="Genomic_DNA"/>
</dbReference>
<evidence type="ECO:0008006" key="3">
    <source>
        <dbReference type="Google" id="ProtNLM"/>
    </source>
</evidence>
<gene>
    <name evidence="1" type="ORF">DMX07_11665</name>
</gene>
<dbReference type="SUPFAM" id="SSF56399">
    <property type="entry name" value="ADP-ribosylation"/>
    <property type="match status" value="1"/>
</dbReference>